<sequence length="401" mass="42448">MISLDSAAATPIHPAVLEAMLPFFREPGNPASLYSAGTRARQALEEAREVVASFLGASPSEIFFTSGGTEAINLGLKGFYEANRKRGNRILSSPVESVAVLRSLDWLRGQGAEIGWVPVDREGGVDPAAIAAALTPETILVCVQWANGETGAIQPIPEISRVCQEAGTTLFCDATASVGWLPIDLGQISVPLFAFHFRGCGGAVGVGALRKQERVALCSQIHGGSQEKGLRAGTENLPGIVGAAKAVELTSGTLAASTSRLRSLSQKLWEAIRSTIPALHWHGPPPGEQRLPHHLAWSAEGAEGEAQVLACDLKGIAIAAGPSCISKSLRGSHVLRSIGIPQRLVMSAIQLTLSRETSEADLDSFCQVYTRVIERLRSMSPAWQMVKDRLPSKPSAGEAGR</sequence>
<evidence type="ECO:0000256" key="1">
    <source>
        <dbReference type="ARBA" id="ARBA00001933"/>
    </source>
</evidence>
<dbReference type="GO" id="GO:0031071">
    <property type="term" value="F:cysteine desulfurase activity"/>
    <property type="evidence" value="ECO:0007669"/>
    <property type="project" value="UniProtKB-EC"/>
</dbReference>
<keyword evidence="3 10" id="KW-0808">Transferase</keyword>
<dbReference type="PIRSF" id="PIRSF005572">
    <property type="entry name" value="NifS"/>
    <property type="match status" value="1"/>
</dbReference>
<dbReference type="GO" id="GO:0051536">
    <property type="term" value="F:iron-sulfur cluster binding"/>
    <property type="evidence" value="ECO:0007669"/>
    <property type="project" value="UniProtKB-KW"/>
</dbReference>
<organism evidence="10 11">
    <name type="scientific">Methylacidimicrobium tartarophylax</name>
    <dbReference type="NCBI Taxonomy" id="1041768"/>
    <lineage>
        <taxon>Bacteria</taxon>
        <taxon>Pseudomonadati</taxon>
        <taxon>Verrucomicrobiota</taxon>
        <taxon>Methylacidimicrobium</taxon>
    </lineage>
</organism>
<dbReference type="InterPro" id="IPR016454">
    <property type="entry name" value="Cysteine_dSase"/>
</dbReference>
<dbReference type="AlphaFoldDB" id="A0A5E6MDB6"/>
<dbReference type="Gene3D" id="3.90.1150.10">
    <property type="entry name" value="Aspartate Aminotransferase, domain 1"/>
    <property type="match status" value="1"/>
</dbReference>
<keyword evidence="6" id="KW-0408">Iron</keyword>
<dbReference type="Pfam" id="PF00266">
    <property type="entry name" value="Aminotran_5"/>
    <property type="match status" value="1"/>
</dbReference>
<evidence type="ECO:0000256" key="4">
    <source>
        <dbReference type="ARBA" id="ARBA00022723"/>
    </source>
</evidence>
<evidence type="ECO:0000256" key="2">
    <source>
        <dbReference type="ARBA" id="ARBA00006490"/>
    </source>
</evidence>
<gene>
    <name evidence="10" type="primary">iscS</name>
    <name evidence="10" type="synonym">NFS1</name>
    <name evidence="10" type="ORF">MAMT_01794</name>
</gene>
<dbReference type="RefSeq" id="WP_178087035.1">
    <property type="nucleotide sequence ID" value="NZ_CABFVA020000098.1"/>
</dbReference>
<dbReference type="InterPro" id="IPR015424">
    <property type="entry name" value="PyrdxlP-dep_Trfase"/>
</dbReference>
<comment type="cofactor">
    <cofactor evidence="1">
        <name>pyridoxal 5'-phosphate</name>
        <dbReference type="ChEBI" id="CHEBI:597326"/>
    </cofactor>
</comment>
<keyword evidence="5" id="KW-0663">Pyridoxal phosphate</keyword>
<dbReference type="PANTHER" id="PTHR11601:SF34">
    <property type="entry name" value="CYSTEINE DESULFURASE"/>
    <property type="match status" value="1"/>
</dbReference>
<accession>A0A5E6MDB6</accession>
<dbReference type="EMBL" id="CABFVA020000098">
    <property type="protein sequence ID" value="VVM07538.1"/>
    <property type="molecule type" value="Genomic_DNA"/>
</dbReference>
<dbReference type="InterPro" id="IPR015421">
    <property type="entry name" value="PyrdxlP-dep_Trfase_major"/>
</dbReference>
<comment type="similarity">
    <text evidence="2">Belongs to the class-V pyridoxal-phosphate-dependent aminotransferase family. NifS/IscS subfamily.</text>
</comment>
<protein>
    <submittedName>
        <fullName evidence="10">Cysteine desulfurase</fullName>
        <ecNumber evidence="10">2.8.1.7</ecNumber>
    </submittedName>
</protein>
<evidence type="ECO:0000256" key="3">
    <source>
        <dbReference type="ARBA" id="ARBA00022679"/>
    </source>
</evidence>
<dbReference type="InterPro" id="IPR015422">
    <property type="entry name" value="PyrdxlP-dep_Trfase_small"/>
</dbReference>
<reference evidence="10 11" key="1">
    <citation type="submission" date="2019-09" db="EMBL/GenBank/DDBJ databases">
        <authorList>
            <person name="Cremers G."/>
        </authorList>
    </citation>
    <scope>NUCLEOTIDE SEQUENCE [LARGE SCALE GENOMIC DNA]</scope>
    <source>
        <strain evidence="10">4A</strain>
    </source>
</reference>
<dbReference type="PANTHER" id="PTHR11601">
    <property type="entry name" value="CYSTEINE DESULFURYLASE FAMILY MEMBER"/>
    <property type="match status" value="1"/>
</dbReference>
<evidence type="ECO:0000256" key="8">
    <source>
        <dbReference type="ARBA" id="ARBA00050776"/>
    </source>
</evidence>
<evidence type="ECO:0000313" key="11">
    <source>
        <dbReference type="Proteomes" id="UP000334923"/>
    </source>
</evidence>
<feature type="domain" description="Aminotransferase class V" evidence="9">
    <location>
        <begin position="3"/>
        <end position="330"/>
    </location>
</feature>
<dbReference type="Proteomes" id="UP000334923">
    <property type="component" value="Unassembled WGS sequence"/>
</dbReference>
<proteinExistence type="inferred from homology"/>
<evidence type="ECO:0000256" key="6">
    <source>
        <dbReference type="ARBA" id="ARBA00023004"/>
    </source>
</evidence>
<keyword evidence="11" id="KW-1185">Reference proteome</keyword>
<evidence type="ECO:0000313" key="10">
    <source>
        <dbReference type="EMBL" id="VVM07538.1"/>
    </source>
</evidence>
<evidence type="ECO:0000259" key="9">
    <source>
        <dbReference type="Pfam" id="PF00266"/>
    </source>
</evidence>
<dbReference type="GO" id="GO:0046872">
    <property type="term" value="F:metal ion binding"/>
    <property type="evidence" value="ECO:0007669"/>
    <property type="project" value="UniProtKB-KW"/>
</dbReference>
<keyword evidence="7" id="KW-0411">Iron-sulfur</keyword>
<comment type="catalytic activity">
    <reaction evidence="8">
        <text>(sulfur carrier)-H + L-cysteine = (sulfur carrier)-SH + L-alanine</text>
        <dbReference type="Rhea" id="RHEA:43892"/>
        <dbReference type="Rhea" id="RHEA-COMP:14737"/>
        <dbReference type="Rhea" id="RHEA-COMP:14739"/>
        <dbReference type="ChEBI" id="CHEBI:29917"/>
        <dbReference type="ChEBI" id="CHEBI:35235"/>
        <dbReference type="ChEBI" id="CHEBI:57972"/>
        <dbReference type="ChEBI" id="CHEBI:64428"/>
        <dbReference type="EC" id="2.8.1.7"/>
    </reaction>
</comment>
<evidence type="ECO:0000256" key="7">
    <source>
        <dbReference type="ARBA" id="ARBA00023014"/>
    </source>
</evidence>
<dbReference type="Gene3D" id="3.40.640.10">
    <property type="entry name" value="Type I PLP-dependent aspartate aminotransferase-like (Major domain)"/>
    <property type="match status" value="1"/>
</dbReference>
<dbReference type="InterPro" id="IPR000192">
    <property type="entry name" value="Aminotrans_V_dom"/>
</dbReference>
<dbReference type="Gene3D" id="1.10.260.50">
    <property type="match status" value="1"/>
</dbReference>
<dbReference type="EC" id="2.8.1.7" evidence="10"/>
<keyword evidence="4" id="KW-0479">Metal-binding</keyword>
<dbReference type="SUPFAM" id="SSF53383">
    <property type="entry name" value="PLP-dependent transferases"/>
    <property type="match status" value="1"/>
</dbReference>
<evidence type="ECO:0000256" key="5">
    <source>
        <dbReference type="ARBA" id="ARBA00022898"/>
    </source>
</evidence>
<name>A0A5E6MDB6_9BACT</name>